<feature type="chain" id="PRO_5042165891" description="Cytochrome b561 domain-containing protein" evidence="8">
    <location>
        <begin position="18"/>
        <end position="579"/>
    </location>
</feature>
<evidence type="ECO:0000256" key="5">
    <source>
        <dbReference type="ARBA" id="ARBA00022989"/>
    </source>
</evidence>
<dbReference type="EMBL" id="JAODUO010000091">
    <property type="protein sequence ID" value="KAK2189990.1"/>
    <property type="molecule type" value="Genomic_DNA"/>
</dbReference>
<dbReference type="PROSITE" id="PS50939">
    <property type="entry name" value="CYTOCHROME_B561"/>
    <property type="match status" value="1"/>
</dbReference>
<evidence type="ECO:0000313" key="11">
    <source>
        <dbReference type="Proteomes" id="UP001209878"/>
    </source>
</evidence>
<evidence type="ECO:0000256" key="1">
    <source>
        <dbReference type="ARBA" id="ARBA00004370"/>
    </source>
</evidence>
<sequence>MWTIILVVSCFSCSVSGQLQWRLITEGATGGPPARRDAAIGYDEVGSKVILFGGRGDDNKIFGDTWIYEIIPRKWTKLNVTGPGARFSVVSGVKDSKFYVATGQGLIEYFFDDIWKFDIQKETWEELPAQHQPFYYTDQRWKQLQREQLKPKVRYGAAGGIFKDSSSARFYLSMGFSQKRYSDTFSYSFSEQGWFQDYPDLNPYNPSYPHARCLHAGTMISRDELLIFGGCLSGGGTGGPCPSGDSWIFNGKTKHWKQLHSCAAARIYSTLAMLPIKSEERRAILFGGQVNSSQVIYTVEPSADQIGVFNPYTEKWTLRRTVGKIPSRRASVAMATGLTGVYMFGGFDLETAKVLDEFYELVGDASMADKAPLAADCSPTFFTQIMLHGIFMALAWGFFLPWGAFIARHMKHREPLWFHLHRLFQVTGLMLAIAGVVCAILSVQFDHVTFVHAIIGTIVMIIGIQQPMNAIIRCPKPEDGERKTLRRAVWEFMHRFLGHSAIYLGLANIGLGLFLAMAHQIIWIVWFSYLGFLLIAHVIAELIRQYRWSHGSLEENLKMSTINKYVINDSCENNAYEDH</sequence>
<dbReference type="InterPro" id="IPR045879">
    <property type="entry name" value="B561A"/>
</dbReference>
<accession>A0AAD9P8E8</accession>
<keyword evidence="5 7" id="KW-1133">Transmembrane helix</keyword>
<comment type="subcellular location">
    <subcellularLocation>
        <location evidence="1">Membrane</location>
    </subcellularLocation>
</comment>
<feature type="transmembrane region" description="Helical" evidence="7">
    <location>
        <begin position="426"/>
        <end position="445"/>
    </location>
</feature>
<organism evidence="10 11">
    <name type="scientific">Ridgeia piscesae</name>
    <name type="common">Tubeworm</name>
    <dbReference type="NCBI Taxonomy" id="27915"/>
    <lineage>
        <taxon>Eukaryota</taxon>
        <taxon>Metazoa</taxon>
        <taxon>Spiralia</taxon>
        <taxon>Lophotrochozoa</taxon>
        <taxon>Annelida</taxon>
        <taxon>Polychaeta</taxon>
        <taxon>Sedentaria</taxon>
        <taxon>Canalipalpata</taxon>
        <taxon>Sabellida</taxon>
        <taxon>Siboglinidae</taxon>
        <taxon>Ridgeia</taxon>
    </lineage>
</organism>
<gene>
    <name evidence="10" type="ORF">NP493_89g00006</name>
</gene>
<dbReference type="CDD" id="cd08760">
    <property type="entry name" value="Cyt_b561_FRRS1_like"/>
    <property type="match status" value="1"/>
</dbReference>
<name>A0AAD9P8E8_RIDPI</name>
<feature type="signal peptide" evidence="8">
    <location>
        <begin position="1"/>
        <end position="17"/>
    </location>
</feature>
<dbReference type="InterPro" id="IPR037293">
    <property type="entry name" value="Gal_Oxidase_central_sf"/>
</dbReference>
<feature type="transmembrane region" description="Helical" evidence="7">
    <location>
        <begin position="451"/>
        <end position="472"/>
    </location>
</feature>
<comment type="caution">
    <text evidence="10">The sequence shown here is derived from an EMBL/GenBank/DDBJ whole genome shotgun (WGS) entry which is preliminary data.</text>
</comment>
<dbReference type="GO" id="GO:0016020">
    <property type="term" value="C:membrane"/>
    <property type="evidence" value="ECO:0007669"/>
    <property type="project" value="UniProtKB-SubCell"/>
</dbReference>
<keyword evidence="4" id="KW-0249">Electron transport</keyword>
<keyword evidence="6 7" id="KW-0472">Membrane</keyword>
<dbReference type="PANTHER" id="PTHR47281:SF1">
    <property type="entry name" value="OS09G0557700 PROTEIN"/>
    <property type="match status" value="1"/>
</dbReference>
<keyword evidence="8" id="KW-0732">Signal</keyword>
<evidence type="ECO:0000313" key="10">
    <source>
        <dbReference type="EMBL" id="KAK2189990.1"/>
    </source>
</evidence>
<evidence type="ECO:0000256" key="6">
    <source>
        <dbReference type="ARBA" id="ARBA00023136"/>
    </source>
</evidence>
<feature type="domain" description="Cytochrome b561" evidence="9">
    <location>
        <begin position="351"/>
        <end position="546"/>
    </location>
</feature>
<dbReference type="Gene3D" id="2.120.10.80">
    <property type="entry name" value="Kelch-type beta propeller"/>
    <property type="match status" value="1"/>
</dbReference>
<dbReference type="InterPro" id="IPR011043">
    <property type="entry name" value="Gal_Oxase/kelch_b-propeller"/>
</dbReference>
<dbReference type="Pfam" id="PF24681">
    <property type="entry name" value="Kelch_KLHDC2_KLHL20_DRC7"/>
    <property type="match status" value="2"/>
</dbReference>
<proteinExistence type="predicted"/>
<dbReference type="InterPro" id="IPR015915">
    <property type="entry name" value="Kelch-typ_b-propeller"/>
</dbReference>
<keyword evidence="3 7" id="KW-0812">Transmembrane</keyword>
<feature type="transmembrane region" description="Helical" evidence="7">
    <location>
        <begin position="492"/>
        <end position="515"/>
    </location>
</feature>
<evidence type="ECO:0000256" key="3">
    <source>
        <dbReference type="ARBA" id="ARBA00022692"/>
    </source>
</evidence>
<evidence type="ECO:0000256" key="7">
    <source>
        <dbReference type="SAM" id="Phobius"/>
    </source>
</evidence>
<evidence type="ECO:0000259" key="9">
    <source>
        <dbReference type="PROSITE" id="PS50939"/>
    </source>
</evidence>
<dbReference type="PANTHER" id="PTHR47281">
    <property type="entry name" value="OS09G0557700 PROTEIN"/>
    <property type="match status" value="1"/>
</dbReference>
<feature type="transmembrane region" description="Helical" evidence="7">
    <location>
        <begin position="385"/>
        <end position="405"/>
    </location>
</feature>
<dbReference type="SUPFAM" id="SSF50965">
    <property type="entry name" value="Galactose oxidase, central domain"/>
    <property type="match status" value="1"/>
</dbReference>
<dbReference type="Proteomes" id="UP001209878">
    <property type="component" value="Unassembled WGS sequence"/>
</dbReference>
<evidence type="ECO:0000256" key="8">
    <source>
        <dbReference type="SAM" id="SignalP"/>
    </source>
</evidence>
<dbReference type="SMART" id="SM00665">
    <property type="entry name" value="B561"/>
    <property type="match status" value="1"/>
</dbReference>
<keyword evidence="2" id="KW-0813">Transport</keyword>
<dbReference type="AlphaFoldDB" id="A0AAD9P8E8"/>
<feature type="transmembrane region" description="Helical" evidence="7">
    <location>
        <begin position="521"/>
        <end position="540"/>
    </location>
</feature>
<dbReference type="Gene3D" id="1.20.120.1770">
    <property type="match status" value="1"/>
</dbReference>
<keyword evidence="11" id="KW-1185">Reference proteome</keyword>
<reference evidence="10" key="1">
    <citation type="journal article" date="2023" name="Mol. Biol. Evol.">
        <title>Third-Generation Sequencing Reveals the Adaptive Role of the Epigenome in Three Deep-Sea Polychaetes.</title>
        <authorList>
            <person name="Perez M."/>
            <person name="Aroh O."/>
            <person name="Sun Y."/>
            <person name="Lan Y."/>
            <person name="Juniper S.K."/>
            <person name="Young C.R."/>
            <person name="Angers B."/>
            <person name="Qian P.Y."/>
        </authorList>
    </citation>
    <scope>NUCLEOTIDE SEQUENCE</scope>
    <source>
        <strain evidence="10">R07B-5</strain>
    </source>
</reference>
<evidence type="ECO:0000256" key="4">
    <source>
        <dbReference type="ARBA" id="ARBA00022982"/>
    </source>
</evidence>
<dbReference type="InterPro" id="IPR006593">
    <property type="entry name" value="Cyt_b561/ferric_Rdtase_TM"/>
</dbReference>
<evidence type="ECO:0000256" key="2">
    <source>
        <dbReference type="ARBA" id="ARBA00022448"/>
    </source>
</evidence>
<protein>
    <recommendedName>
        <fullName evidence="9">Cytochrome b561 domain-containing protein</fullName>
    </recommendedName>
</protein>
<dbReference type="Gene3D" id="2.130.10.80">
    <property type="entry name" value="Galactose oxidase/kelch, beta-propeller"/>
    <property type="match status" value="1"/>
</dbReference>